<dbReference type="GO" id="GO:0019303">
    <property type="term" value="P:D-ribose catabolic process"/>
    <property type="evidence" value="ECO:0007669"/>
    <property type="project" value="UniProtKB-UniRule"/>
</dbReference>
<dbReference type="Pfam" id="PF00294">
    <property type="entry name" value="PfkB"/>
    <property type="match status" value="1"/>
</dbReference>
<comment type="subunit">
    <text evidence="9">Homodimer.</text>
</comment>
<feature type="binding site" evidence="9">
    <location>
        <position position="283"/>
    </location>
    <ligand>
        <name>K(+)</name>
        <dbReference type="ChEBI" id="CHEBI:29103"/>
    </ligand>
</feature>
<comment type="caution">
    <text evidence="9">Lacks conserved residue(s) required for the propagation of feature annotation.</text>
</comment>
<keyword evidence="3 9" id="KW-0547">Nucleotide-binding</keyword>
<comment type="activity regulation">
    <text evidence="9">Activated by a monovalent cation that binds near, but not in, the active site. The most likely occupant of the site in vivo is potassium. Ion binding induces a conformational change that may alter substrate affinity.</text>
</comment>
<dbReference type="PANTHER" id="PTHR10584:SF166">
    <property type="entry name" value="RIBOKINASE"/>
    <property type="match status" value="1"/>
</dbReference>
<comment type="cofactor">
    <cofactor evidence="9">
        <name>Mg(2+)</name>
        <dbReference type="ChEBI" id="CHEBI:18420"/>
    </cofactor>
    <text evidence="9">Requires a divalent cation, most likely magnesium in vivo, as an electrophilic catalyst to aid phosphoryl group transfer. It is the chelate of the metal and the nucleotide that is the actual substrate.</text>
</comment>
<evidence type="ECO:0000256" key="6">
    <source>
        <dbReference type="ARBA" id="ARBA00022842"/>
    </source>
</evidence>
<evidence type="ECO:0000256" key="8">
    <source>
        <dbReference type="ARBA" id="ARBA00023277"/>
    </source>
</evidence>
<evidence type="ECO:0000256" key="3">
    <source>
        <dbReference type="ARBA" id="ARBA00022741"/>
    </source>
</evidence>
<keyword evidence="1 9" id="KW-0808">Transferase</keyword>
<name>A0A1C6I1G4_9FIRM</name>
<feature type="binding site" evidence="9">
    <location>
        <position position="277"/>
    </location>
    <ligand>
        <name>K(+)</name>
        <dbReference type="ChEBI" id="CHEBI:29103"/>
    </ligand>
</feature>
<feature type="binding site" evidence="9">
    <location>
        <position position="238"/>
    </location>
    <ligand>
        <name>K(+)</name>
        <dbReference type="ChEBI" id="CHEBI:29103"/>
    </ligand>
</feature>
<feature type="binding site" evidence="9">
    <location>
        <position position="279"/>
    </location>
    <ligand>
        <name>K(+)</name>
        <dbReference type="ChEBI" id="CHEBI:29103"/>
    </ligand>
</feature>
<keyword evidence="5 9" id="KW-0067">ATP-binding</keyword>
<organism evidence="12">
    <name type="scientific">uncultured Anaerotruncus sp</name>
    <dbReference type="NCBI Taxonomy" id="905011"/>
    <lineage>
        <taxon>Bacteria</taxon>
        <taxon>Bacillati</taxon>
        <taxon>Bacillota</taxon>
        <taxon>Clostridia</taxon>
        <taxon>Eubacteriales</taxon>
        <taxon>Oscillospiraceae</taxon>
        <taxon>Anaerotruncus</taxon>
        <taxon>environmental samples</taxon>
    </lineage>
</organism>
<dbReference type="GO" id="GO:0046872">
    <property type="term" value="F:metal ion binding"/>
    <property type="evidence" value="ECO:0007669"/>
    <property type="project" value="UniProtKB-KW"/>
</dbReference>
<feature type="region of interest" description="Disordered" evidence="10">
    <location>
        <begin position="277"/>
        <end position="300"/>
    </location>
</feature>
<dbReference type="Gene3D" id="3.40.1190.20">
    <property type="match status" value="1"/>
</dbReference>
<evidence type="ECO:0000256" key="7">
    <source>
        <dbReference type="ARBA" id="ARBA00022958"/>
    </source>
</evidence>
<reference evidence="12" key="1">
    <citation type="submission" date="2015-09" db="EMBL/GenBank/DDBJ databases">
        <authorList>
            <consortium name="Pathogen Informatics"/>
        </authorList>
    </citation>
    <scope>NUCLEOTIDE SEQUENCE</scope>
    <source>
        <strain evidence="12">2789STDY5834896</strain>
    </source>
</reference>
<dbReference type="CDD" id="cd01174">
    <property type="entry name" value="ribokinase"/>
    <property type="match status" value="1"/>
</dbReference>
<feature type="binding site" evidence="9">
    <location>
        <begin position="243"/>
        <end position="244"/>
    </location>
    <ligand>
        <name>ATP</name>
        <dbReference type="ChEBI" id="CHEBI:30616"/>
    </ligand>
</feature>
<dbReference type="PANTHER" id="PTHR10584">
    <property type="entry name" value="SUGAR KINASE"/>
    <property type="match status" value="1"/>
</dbReference>
<gene>
    <name evidence="12" type="primary">rbsK_2</name>
    <name evidence="9" type="synonym">rbsK</name>
    <name evidence="12" type="ORF">SAMEA3545359_01181</name>
</gene>
<feature type="binding site" evidence="9">
    <location>
        <begin position="38"/>
        <end position="42"/>
    </location>
    <ligand>
        <name>substrate</name>
    </ligand>
</feature>
<feature type="domain" description="Carbohydrate kinase PfkB" evidence="11">
    <location>
        <begin position="6"/>
        <end position="287"/>
    </location>
</feature>
<sequence>MKILDFGSINIDEVFDVDHFVRSGETMSSLGYNKFCGGKGLNQSIALARAGADVYHACIVGEGADFLVETMQNSGVNTSLMQKKDVAAGRAIIQVNKSGQNCILLFGGSNHANTEEYIRSVIDQFEAGDMILVQNELNMTDFIIDYASEKGLRIVLNPSPMNEELLKAPLHKVEYFILNEVEGEDIAGGEKDPEKICDTLLKKYPGCKVVLTLGKHGVMYKDDHQKATHGIYDVARVDSTAAGDTFTGYFLACLAEGLPIETVLEKASKASSIAVGRKGASPSIPTREEVDTTTIKPLNL</sequence>
<dbReference type="SUPFAM" id="SSF53613">
    <property type="entry name" value="Ribokinase-like"/>
    <property type="match status" value="1"/>
</dbReference>
<dbReference type="PRINTS" id="PR00990">
    <property type="entry name" value="RIBOKINASE"/>
</dbReference>
<dbReference type="UniPathway" id="UPA00916">
    <property type="reaction ID" value="UER00889"/>
</dbReference>
<dbReference type="GO" id="GO:0005524">
    <property type="term" value="F:ATP binding"/>
    <property type="evidence" value="ECO:0007669"/>
    <property type="project" value="UniProtKB-UniRule"/>
</dbReference>
<feature type="binding site" evidence="9">
    <location>
        <position position="240"/>
    </location>
    <ligand>
        <name>K(+)</name>
        <dbReference type="ChEBI" id="CHEBI:29103"/>
    </ligand>
</feature>
<keyword evidence="7 9" id="KW-0630">Potassium</keyword>
<evidence type="ECO:0000256" key="5">
    <source>
        <dbReference type="ARBA" id="ARBA00022840"/>
    </source>
</evidence>
<accession>A0A1C6I1G4</accession>
<proteinExistence type="inferred from homology"/>
<feature type="active site" description="Proton acceptor" evidence="9">
    <location>
        <position position="244"/>
    </location>
</feature>
<evidence type="ECO:0000256" key="9">
    <source>
        <dbReference type="HAMAP-Rule" id="MF_01987"/>
    </source>
</evidence>
<evidence type="ECO:0000259" key="11">
    <source>
        <dbReference type="Pfam" id="PF00294"/>
    </source>
</evidence>
<dbReference type="EC" id="2.7.1.15" evidence="9"/>
<dbReference type="AlphaFoldDB" id="A0A1C6I1G4"/>
<dbReference type="EMBL" id="FMHG01000001">
    <property type="protein sequence ID" value="SCJ63816.1"/>
    <property type="molecule type" value="Genomic_DNA"/>
</dbReference>
<comment type="similarity">
    <text evidence="9">Belongs to the carbohydrate kinase PfkB family. Ribokinase subfamily.</text>
</comment>
<feature type="binding site" evidence="9">
    <location>
        <position position="136"/>
    </location>
    <ligand>
        <name>substrate</name>
    </ligand>
</feature>
<comment type="function">
    <text evidence="9">Catalyzes the phosphorylation of ribose at O-5 in a reaction requiring ATP and magnesium. The resulting D-ribose-5-phosphate can then be used either for sythesis of nucleotides, histidine, and tryptophan, or as a component of the pentose phosphate pathway.</text>
</comment>
<keyword evidence="6 9" id="KW-0460">Magnesium</keyword>
<evidence type="ECO:0000256" key="1">
    <source>
        <dbReference type="ARBA" id="ARBA00022679"/>
    </source>
</evidence>
<comment type="catalytic activity">
    <reaction evidence="9">
        <text>D-ribose + ATP = D-ribose 5-phosphate + ADP + H(+)</text>
        <dbReference type="Rhea" id="RHEA:13697"/>
        <dbReference type="ChEBI" id="CHEBI:15378"/>
        <dbReference type="ChEBI" id="CHEBI:30616"/>
        <dbReference type="ChEBI" id="CHEBI:47013"/>
        <dbReference type="ChEBI" id="CHEBI:78346"/>
        <dbReference type="ChEBI" id="CHEBI:456216"/>
        <dbReference type="EC" id="2.7.1.15"/>
    </reaction>
</comment>
<keyword evidence="4 9" id="KW-0418">Kinase</keyword>
<feature type="binding site" evidence="9">
    <location>
        <begin position="10"/>
        <end position="12"/>
    </location>
    <ligand>
        <name>substrate</name>
    </ligand>
</feature>
<dbReference type="InterPro" id="IPR011877">
    <property type="entry name" value="Ribokinase"/>
</dbReference>
<keyword evidence="9" id="KW-0963">Cytoplasm</keyword>
<evidence type="ECO:0000313" key="12">
    <source>
        <dbReference type="EMBL" id="SCJ63816.1"/>
    </source>
</evidence>
<feature type="binding site" evidence="9">
    <location>
        <position position="244"/>
    </location>
    <ligand>
        <name>substrate</name>
    </ligand>
</feature>
<dbReference type="InterPro" id="IPR002139">
    <property type="entry name" value="Ribo/fructo_kinase"/>
</dbReference>
<dbReference type="GO" id="GO:0004747">
    <property type="term" value="F:ribokinase activity"/>
    <property type="evidence" value="ECO:0007669"/>
    <property type="project" value="UniProtKB-UniRule"/>
</dbReference>
<evidence type="ECO:0000256" key="4">
    <source>
        <dbReference type="ARBA" id="ARBA00022777"/>
    </source>
</evidence>
<comment type="pathway">
    <text evidence="9">Carbohydrate metabolism; D-ribose degradation; D-ribose 5-phosphate from beta-D-ribopyranose: step 2/2.</text>
</comment>
<comment type="subcellular location">
    <subcellularLocation>
        <location evidence="9">Cytoplasm</location>
    </subcellularLocation>
</comment>
<keyword evidence="8 9" id="KW-0119">Carbohydrate metabolism</keyword>
<dbReference type="InterPro" id="IPR011611">
    <property type="entry name" value="PfkB_dom"/>
</dbReference>
<dbReference type="GO" id="GO:0005737">
    <property type="term" value="C:cytoplasm"/>
    <property type="evidence" value="ECO:0007669"/>
    <property type="project" value="UniProtKB-SubCell"/>
</dbReference>
<feature type="binding site" evidence="9">
    <location>
        <position position="274"/>
    </location>
    <ligand>
        <name>K(+)</name>
        <dbReference type="ChEBI" id="CHEBI:29103"/>
    </ligand>
</feature>
<protein>
    <recommendedName>
        <fullName evidence="9">Ribokinase</fullName>
        <shortName evidence="9">RK</shortName>
        <ecNumber evidence="9">2.7.1.15</ecNumber>
    </recommendedName>
</protein>
<dbReference type="HAMAP" id="MF_01987">
    <property type="entry name" value="Ribokinase"/>
    <property type="match status" value="1"/>
</dbReference>
<keyword evidence="2 9" id="KW-0479">Metal-binding</keyword>
<dbReference type="InterPro" id="IPR029056">
    <property type="entry name" value="Ribokinase-like"/>
</dbReference>
<evidence type="ECO:0000256" key="2">
    <source>
        <dbReference type="ARBA" id="ARBA00022723"/>
    </source>
</evidence>
<evidence type="ECO:0000256" key="10">
    <source>
        <dbReference type="SAM" id="MobiDB-lite"/>
    </source>
</evidence>
<feature type="binding site" evidence="9">
    <location>
        <position position="179"/>
    </location>
    <ligand>
        <name>ATP</name>
        <dbReference type="ChEBI" id="CHEBI:30616"/>
    </ligand>
</feature>
<feature type="binding site" evidence="9">
    <location>
        <begin position="212"/>
        <end position="217"/>
    </location>
    <ligand>
        <name>ATP</name>
        <dbReference type="ChEBI" id="CHEBI:30616"/>
    </ligand>
</feature>